<keyword evidence="1" id="KW-0732">Signal</keyword>
<sequence length="239" mass="26370">MRQLALPAFLPLLFTASLACAADPTQVFVDHGELHYVGPLDEQANARLFALYDSLKDKPATLAIRSPGGPTTEGLALGKWVQDHKLDVKVLEYCMSSCANYVFPAGAHKVVSNFAVIGLHGGLSSTTFSFDEATKKMLDALPPKERQAMLDQIDASIKGDAVKEQAYLKALGVRADYVTLGQQERYQKLYRDDPKTMGWTYSLEDFGRMGIHDISVINPPWRPGAAMKNMSFMVLKLDE</sequence>
<evidence type="ECO:0008006" key="4">
    <source>
        <dbReference type="Google" id="ProtNLM"/>
    </source>
</evidence>
<feature type="chain" id="PRO_5045850011" description="Peptidase" evidence="1">
    <location>
        <begin position="22"/>
        <end position="239"/>
    </location>
</feature>
<keyword evidence="3" id="KW-1185">Reference proteome</keyword>
<dbReference type="RefSeq" id="WP_379774961.1">
    <property type="nucleotide sequence ID" value="NZ_JBHSMZ010000016.1"/>
</dbReference>
<evidence type="ECO:0000313" key="3">
    <source>
        <dbReference type="Proteomes" id="UP001596086"/>
    </source>
</evidence>
<dbReference type="EMBL" id="JBHSMZ010000016">
    <property type="protein sequence ID" value="MFC5551218.1"/>
    <property type="molecule type" value="Genomic_DNA"/>
</dbReference>
<evidence type="ECO:0000256" key="1">
    <source>
        <dbReference type="SAM" id="SignalP"/>
    </source>
</evidence>
<dbReference type="PROSITE" id="PS51257">
    <property type="entry name" value="PROKAR_LIPOPROTEIN"/>
    <property type="match status" value="1"/>
</dbReference>
<dbReference type="SUPFAM" id="SSF52096">
    <property type="entry name" value="ClpP/crotonase"/>
    <property type="match status" value="1"/>
</dbReference>
<gene>
    <name evidence="2" type="ORF">ACFPO9_22080</name>
</gene>
<reference evidence="3" key="1">
    <citation type="journal article" date="2019" name="Int. J. Syst. Evol. Microbiol.">
        <title>The Global Catalogue of Microorganisms (GCM) 10K type strain sequencing project: providing services to taxonomists for standard genome sequencing and annotation.</title>
        <authorList>
            <consortium name="The Broad Institute Genomics Platform"/>
            <consortium name="The Broad Institute Genome Sequencing Center for Infectious Disease"/>
            <person name="Wu L."/>
            <person name="Ma J."/>
        </authorList>
    </citation>
    <scope>NUCLEOTIDE SEQUENCE [LARGE SCALE GENOMIC DNA]</scope>
    <source>
        <strain evidence="3">CGMCC 4.5798</strain>
    </source>
</reference>
<accession>A0ABW0S2P7</accession>
<dbReference type="Gene3D" id="3.90.226.10">
    <property type="entry name" value="2-enoyl-CoA Hydratase, Chain A, domain 1"/>
    <property type="match status" value="1"/>
</dbReference>
<proteinExistence type="predicted"/>
<comment type="caution">
    <text evidence="2">The sequence shown here is derived from an EMBL/GenBank/DDBJ whole genome shotgun (WGS) entry which is preliminary data.</text>
</comment>
<name>A0ABW0S2P7_9BURK</name>
<protein>
    <recommendedName>
        <fullName evidence="4">Peptidase</fullName>
    </recommendedName>
</protein>
<evidence type="ECO:0000313" key="2">
    <source>
        <dbReference type="EMBL" id="MFC5551218.1"/>
    </source>
</evidence>
<feature type="signal peptide" evidence="1">
    <location>
        <begin position="1"/>
        <end position="21"/>
    </location>
</feature>
<organism evidence="2 3">
    <name type="scientific">Massilia aerilata</name>
    <dbReference type="NCBI Taxonomy" id="453817"/>
    <lineage>
        <taxon>Bacteria</taxon>
        <taxon>Pseudomonadati</taxon>
        <taxon>Pseudomonadota</taxon>
        <taxon>Betaproteobacteria</taxon>
        <taxon>Burkholderiales</taxon>
        <taxon>Oxalobacteraceae</taxon>
        <taxon>Telluria group</taxon>
        <taxon>Massilia</taxon>
    </lineage>
</organism>
<dbReference type="InterPro" id="IPR029045">
    <property type="entry name" value="ClpP/crotonase-like_dom_sf"/>
</dbReference>
<dbReference type="Proteomes" id="UP001596086">
    <property type="component" value="Unassembled WGS sequence"/>
</dbReference>